<evidence type="ECO:0000256" key="1">
    <source>
        <dbReference type="SAM" id="MobiDB-lite"/>
    </source>
</evidence>
<evidence type="ECO:0008006" key="4">
    <source>
        <dbReference type="Google" id="ProtNLM"/>
    </source>
</evidence>
<dbReference type="Proteomes" id="UP001195941">
    <property type="component" value="Unassembled WGS sequence"/>
</dbReference>
<accession>A0ABS5HWV0</accession>
<feature type="region of interest" description="Disordered" evidence="1">
    <location>
        <begin position="1"/>
        <end position="22"/>
    </location>
</feature>
<protein>
    <recommendedName>
        <fullName evidence="4">Killing trait</fullName>
    </recommendedName>
</protein>
<dbReference type="RefSeq" id="WP_212703054.1">
    <property type="nucleotide sequence ID" value="NZ_JADMKU010000030.1"/>
</dbReference>
<feature type="region of interest" description="Disordered" evidence="1">
    <location>
        <begin position="98"/>
        <end position="120"/>
    </location>
</feature>
<dbReference type="EMBL" id="JADMKU010000030">
    <property type="protein sequence ID" value="MBR9653431.1"/>
    <property type="molecule type" value="Genomic_DNA"/>
</dbReference>
<gene>
    <name evidence="2" type="ORF">IT775_20130</name>
</gene>
<feature type="compositionally biased region" description="Polar residues" evidence="1">
    <location>
        <begin position="102"/>
        <end position="112"/>
    </location>
</feature>
<name>A0ABS5HWV0_9RHOB</name>
<evidence type="ECO:0000313" key="3">
    <source>
        <dbReference type="Proteomes" id="UP001195941"/>
    </source>
</evidence>
<comment type="caution">
    <text evidence="2">The sequence shown here is derived from an EMBL/GenBank/DDBJ whole genome shotgun (WGS) entry which is preliminary data.</text>
</comment>
<keyword evidence="3" id="KW-1185">Reference proteome</keyword>
<reference evidence="2 3" key="1">
    <citation type="journal article" date="2021" name="Arch. Microbiol.">
        <title>Thalassobius aquimarinus sp. nov., isolated from the Sea of Japan seashore.</title>
        <authorList>
            <person name="Kurilenko V.V."/>
            <person name="Romanenko L.A."/>
            <person name="Chernysheva N.Y."/>
            <person name="Velansky P.V."/>
            <person name="Tekutyeva L.A."/>
            <person name="Isaeva M.P."/>
            <person name="Mikhailov V.V."/>
        </authorList>
    </citation>
    <scope>NUCLEOTIDE SEQUENCE [LARGE SCALE GENOMIC DNA]</scope>
    <source>
        <strain evidence="2 3">KMM 8518</strain>
    </source>
</reference>
<organism evidence="2 3">
    <name type="scientific">Thalassovita aquimarina</name>
    <dbReference type="NCBI Taxonomy" id="2785917"/>
    <lineage>
        <taxon>Bacteria</taxon>
        <taxon>Pseudomonadati</taxon>
        <taxon>Pseudomonadota</taxon>
        <taxon>Alphaproteobacteria</taxon>
        <taxon>Rhodobacterales</taxon>
        <taxon>Roseobacteraceae</taxon>
        <taxon>Thalassovita</taxon>
    </lineage>
</organism>
<evidence type="ECO:0000313" key="2">
    <source>
        <dbReference type="EMBL" id="MBR9653431.1"/>
    </source>
</evidence>
<sequence length="120" mass="12722">MSDTDLTTPIEDAPTPDSSVPAEVVKSMQDQAAGMIAMDVESFSNGFMQIMLAGIGWASAEIAKTQGSDGEAELSFFTEKLSTDLPLIIQNITAASKGEYTPTASAHSVGKQTKNRMFSK</sequence>
<proteinExistence type="predicted"/>